<dbReference type="FunFam" id="2.60.40.420:FF:000087">
    <property type="entry name" value="Spore coat protein A"/>
    <property type="match status" value="1"/>
</dbReference>
<dbReference type="Pfam" id="PF07732">
    <property type="entry name" value="Cu-oxidase_3"/>
    <property type="match status" value="1"/>
</dbReference>
<dbReference type="InterPro" id="IPR011707">
    <property type="entry name" value="Cu-oxidase-like_N"/>
</dbReference>
<keyword evidence="6" id="KW-0560">Oxidoreductase</keyword>
<keyword evidence="4" id="KW-0479">Metal-binding</keyword>
<dbReference type="PANTHER" id="PTHR48461:SF1">
    <property type="entry name" value="MULTICOPPER OXIDASE LPR1-LIKE"/>
    <property type="match status" value="1"/>
</dbReference>
<name>A0A3Q7GES5_SOLLC</name>
<keyword evidence="8" id="KW-0325">Glycoprotein</keyword>
<keyword evidence="5 9" id="KW-0732">Signal</keyword>
<dbReference type="CDD" id="cd13844">
    <property type="entry name" value="CuRO_1_BOD_CotA_like"/>
    <property type="match status" value="1"/>
</dbReference>
<comment type="similarity">
    <text evidence="3">Belongs to the multicopper oxidase family.</text>
</comment>
<keyword evidence="7" id="KW-0186">Copper</keyword>
<evidence type="ECO:0000256" key="5">
    <source>
        <dbReference type="ARBA" id="ARBA00022729"/>
    </source>
</evidence>
<evidence type="ECO:0000256" key="4">
    <source>
        <dbReference type="ARBA" id="ARBA00022723"/>
    </source>
</evidence>
<evidence type="ECO:0000256" key="7">
    <source>
        <dbReference type="ARBA" id="ARBA00023008"/>
    </source>
</evidence>
<dbReference type="EnsemblPlants" id="Solyc05g008290.3.1">
    <property type="protein sequence ID" value="Solyc05g008290.3.1"/>
    <property type="gene ID" value="Solyc05g008290.3"/>
</dbReference>
<organism evidence="11">
    <name type="scientific">Solanum lycopersicum</name>
    <name type="common">Tomato</name>
    <name type="synonym">Lycopersicon esculentum</name>
    <dbReference type="NCBI Taxonomy" id="4081"/>
    <lineage>
        <taxon>Eukaryota</taxon>
        <taxon>Viridiplantae</taxon>
        <taxon>Streptophyta</taxon>
        <taxon>Embryophyta</taxon>
        <taxon>Tracheophyta</taxon>
        <taxon>Spermatophyta</taxon>
        <taxon>Magnoliopsida</taxon>
        <taxon>eudicotyledons</taxon>
        <taxon>Gunneridae</taxon>
        <taxon>Pentapetalae</taxon>
        <taxon>asterids</taxon>
        <taxon>lamiids</taxon>
        <taxon>Solanales</taxon>
        <taxon>Solanaceae</taxon>
        <taxon>Solanoideae</taxon>
        <taxon>Solaneae</taxon>
        <taxon>Solanum</taxon>
        <taxon>Solanum subgen. Lycopersicon</taxon>
    </lineage>
</organism>
<dbReference type="PaxDb" id="4081-Solyc05g008290.2.1"/>
<evidence type="ECO:0000256" key="1">
    <source>
        <dbReference type="ARBA" id="ARBA00001935"/>
    </source>
</evidence>
<dbReference type="Pfam" id="PF11805">
    <property type="entry name" value="DUF3326"/>
    <property type="match status" value="1"/>
</dbReference>
<feature type="chain" id="PRO_5018750783" description="Plastocyanin-like domain-containing protein" evidence="9">
    <location>
        <begin position="25"/>
        <end position="956"/>
    </location>
</feature>
<evidence type="ECO:0000256" key="6">
    <source>
        <dbReference type="ARBA" id="ARBA00023002"/>
    </source>
</evidence>
<dbReference type="InterPro" id="IPR052152">
    <property type="entry name" value="LPR1/LPR2"/>
</dbReference>
<evidence type="ECO:0000256" key="8">
    <source>
        <dbReference type="ARBA" id="ARBA00023180"/>
    </source>
</evidence>
<dbReference type="InterPro" id="IPR008972">
    <property type="entry name" value="Cupredoxin"/>
</dbReference>
<evidence type="ECO:0000256" key="2">
    <source>
        <dbReference type="ARBA" id="ARBA00004406"/>
    </source>
</evidence>
<dbReference type="Proteomes" id="UP000004994">
    <property type="component" value="Chromosome 5"/>
</dbReference>
<dbReference type="Gene3D" id="2.60.40.420">
    <property type="entry name" value="Cupredoxins - blue copper proteins"/>
    <property type="match status" value="3"/>
</dbReference>
<feature type="domain" description="Plastocyanin-like" evidence="10">
    <location>
        <begin position="142"/>
        <end position="219"/>
    </location>
</feature>
<dbReference type="InParanoid" id="A0A3Q7GES5"/>
<dbReference type="Gramene" id="Solyc05g008290.3.1">
    <property type="protein sequence ID" value="Solyc05g008290.3.1"/>
    <property type="gene ID" value="Solyc05g008290.3"/>
</dbReference>
<dbReference type="FunFam" id="2.60.40.420:FF:000081">
    <property type="entry name" value="Spore coat protein A"/>
    <property type="match status" value="1"/>
</dbReference>
<dbReference type="FunCoup" id="A0A3Q7GES5">
    <property type="interactions" value="38"/>
</dbReference>
<dbReference type="SUPFAM" id="SSF49503">
    <property type="entry name" value="Cupredoxins"/>
    <property type="match status" value="3"/>
</dbReference>
<evidence type="ECO:0000313" key="11">
    <source>
        <dbReference type="EnsemblPlants" id="Solyc05g008290.3.1"/>
    </source>
</evidence>
<evidence type="ECO:0000313" key="12">
    <source>
        <dbReference type="Proteomes" id="UP000004994"/>
    </source>
</evidence>
<dbReference type="GO" id="GO:0016036">
    <property type="term" value="P:cellular response to phosphate starvation"/>
    <property type="evidence" value="ECO:0007669"/>
    <property type="project" value="InterPro"/>
</dbReference>
<comment type="cofactor">
    <cofactor evidence="1">
        <name>Cu cation</name>
        <dbReference type="ChEBI" id="CHEBI:23378"/>
    </cofactor>
</comment>
<dbReference type="GO" id="GO:0016491">
    <property type="term" value="F:oxidoreductase activity"/>
    <property type="evidence" value="ECO:0007669"/>
    <property type="project" value="UniProtKB-KW"/>
</dbReference>
<keyword evidence="12" id="KW-1185">Reference proteome</keyword>
<evidence type="ECO:0000256" key="9">
    <source>
        <dbReference type="SAM" id="SignalP"/>
    </source>
</evidence>
<dbReference type="PANTHER" id="PTHR48461">
    <property type="entry name" value="MULTICOPPER OXIDASE LPR1-LIKE"/>
    <property type="match status" value="1"/>
</dbReference>
<protein>
    <recommendedName>
        <fullName evidence="10">Plastocyanin-like domain-containing protein</fullName>
    </recommendedName>
</protein>
<dbReference type="STRING" id="4081.A0A3Q7GES5"/>
<evidence type="ECO:0000256" key="3">
    <source>
        <dbReference type="ARBA" id="ARBA00010609"/>
    </source>
</evidence>
<evidence type="ECO:0000259" key="10">
    <source>
        <dbReference type="Pfam" id="PF07732"/>
    </source>
</evidence>
<dbReference type="GO" id="GO:0005789">
    <property type="term" value="C:endoplasmic reticulum membrane"/>
    <property type="evidence" value="ECO:0007669"/>
    <property type="project" value="UniProtKB-SubCell"/>
</dbReference>
<accession>A0A3Q7GES5</accession>
<proteinExistence type="inferred from homology"/>
<feature type="signal peptide" evidence="9">
    <location>
        <begin position="1"/>
        <end position="24"/>
    </location>
</feature>
<dbReference type="GO" id="GO:0005507">
    <property type="term" value="F:copper ion binding"/>
    <property type="evidence" value="ECO:0007669"/>
    <property type="project" value="InterPro"/>
</dbReference>
<reference evidence="11" key="1">
    <citation type="journal article" date="2012" name="Nature">
        <title>The tomato genome sequence provides insights into fleshy fruit evolution.</title>
        <authorList>
            <consortium name="Tomato Genome Consortium"/>
        </authorList>
    </citation>
    <scope>NUCLEOTIDE SEQUENCE [LARGE SCALE GENOMIC DNA]</scope>
    <source>
        <strain evidence="11">cv. Heinz 1706</strain>
    </source>
</reference>
<comment type="subcellular location">
    <subcellularLocation>
        <location evidence="2">Endoplasmic reticulum membrane</location>
        <topology evidence="2">Peripheral membrane protein</topology>
    </subcellularLocation>
</comment>
<dbReference type="AlphaFoldDB" id="A0A3Q7GES5"/>
<reference evidence="11" key="2">
    <citation type="submission" date="2019-01" db="UniProtKB">
        <authorList>
            <consortium name="EnsemblPlants"/>
        </authorList>
    </citation>
    <scope>IDENTIFICATION</scope>
    <source>
        <strain evidence="11">cv. Heinz 1706</strain>
    </source>
</reference>
<dbReference type="InterPro" id="IPR021763">
    <property type="entry name" value="DUF3326"/>
</dbReference>
<sequence>MMKNMLFLVYLINFLGFFMVSTMAKDSNDQLMTLSKLKMFVDELQDMPRIKGYDVINGVHVPKSLKIGMYKKKWKFHRDLPASEVFAYGTSRHTATVPGPTIEAIYGVDSYITWRNHLPSKHILPWDPSIPIATTTFKKGIPTVVHLHGGIDEPQSDGHSEAWFTKHFKHHGPKWTTKTYHYHNYQHPGTMWYHDHAMGLTRVNILAGLMGAYVIQQPNVEGPLGLIYGEEYDRPLVVFDRGFRSDGSIYMNSTGNNPSIHPQWQPEYFGDAIIVNGKAWPYMNVKRRKYRFRIINASNARFFKFVFTNNMSFIHVASDSAYHETNDAVYPYPSGDPVNEENSKVMKFIINSDHEVQTGHIPHKLITYRPPDISTASNTRYIAFYEYASDIDEPTHLYINGKSYEAPVTEMPKVGTSEIWNIINLTEDNHPLHIHLGLFVVLEQIELVNIEEFKGCMMKLNDAIKCKIDKYSHGKRTKVVIHEKGWKNVYKMMPGYVTKIFVKFSLIHSNESYPFDATAEPGYVYHCHLPNSNSKPIECCCLSSPTYRNENGFSGGRLFLEFGKRVFGERMGEGRFKRKYTSVMIVPTGVGAAIGGYAGDALPVARALSSVVDCLISHPNVLNAAMLYWPMPNALYVEGYALDRFAEGLWTLQPVHQNRVGLVFDAGIEEELLMRHLQVVDATRASLGLPIVGYTVTDTPLLVEKWVDPTSGQSTGRIQRPDSLLRAVENLRNECKVDAVAVVARFPDDDTKDLDDYRQGVGIDLLAGVEAVISHLVVKNFQIPCAHAPAVLPPQLNMAVCPKSAAEEIGFTFLPCVLAGLSTAPQYLVKANNYSDNCIVAGDVDSVILPIDACCGDGALAFANRKRNKVIGSLSIDINWPLIIAVEENQTVLNDTPDSLGIEAVKVSNYWEAIGVIAAHKAGIDPNSLRRNRINNITPTTFVPSNGYAKSSIKSF</sequence>